<gene>
    <name evidence="1" type="ORF">VN97_g5478</name>
</gene>
<name>A0AAI9X8L7_PENTH</name>
<organism evidence="1 2">
    <name type="scientific">Penicillium thymicola</name>
    <dbReference type="NCBI Taxonomy" id="293382"/>
    <lineage>
        <taxon>Eukaryota</taxon>
        <taxon>Fungi</taxon>
        <taxon>Dikarya</taxon>
        <taxon>Ascomycota</taxon>
        <taxon>Pezizomycotina</taxon>
        <taxon>Eurotiomycetes</taxon>
        <taxon>Eurotiomycetidae</taxon>
        <taxon>Eurotiales</taxon>
        <taxon>Aspergillaceae</taxon>
        <taxon>Penicillium</taxon>
    </lineage>
</organism>
<dbReference type="AlphaFoldDB" id="A0AAI9X8L7"/>
<reference evidence="1" key="1">
    <citation type="submission" date="2015-06" db="EMBL/GenBank/DDBJ databases">
        <authorList>
            <person name="Nguyen H."/>
        </authorList>
    </citation>
    <scope>NUCLEOTIDE SEQUENCE</scope>
    <source>
        <strain evidence="1">DAOM 180753</strain>
    </source>
</reference>
<keyword evidence="2" id="KW-1185">Reference proteome</keyword>
<dbReference type="Gene3D" id="1.20.1290.10">
    <property type="entry name" value="AhpD-like"/>
    <property type="match status" value="1"/>
</dbReference>
<dbReference type="InterPro" id="IPR052999">
    <property type="entry name" value="PTS1_Protein"/>
</dbReference>
<evidence type="ECO:0008006" key="3">
    <source>
        <dbReference type="Google" id="ProtNLM"/>
    </source>
</evidence>
<dbReference type="SUPFAM" id="SSF69118">
    <property type="entry name" value="AhpD-like"/>
    <property type="match status" value="1"/>
</dbReference>
<dbReference type="Proteomes" id="UP001227192">
    <property type="component" value="Unassembled WGS sequence"/>
</dbReference>
<dbReference type="PANTHER" id="PTHR28180">
    <property type="entry name" value="CONSERVED MITOCHONDRIAL PROTEIN-RELATED"/>
    <property type="match status" value="1"/>
</dbReference>
<reference evidence="1" key="2">
    <citation type="journal article" date="2016" name="Fungal Biol.">
        <title>Ochratoxin A production by Penicillium thymicola.</title>
        <authorList>
            <person name="Nguyen H.D.T."/>
            <person name="McMullin D.R."/>
            <person name="Ponomareva E."/>
            <person name="Riley R."/>
            <person name="Pomraning K.R."/>
            <person name="Baker S.E."/>
            <person name="Seifert K.A."/>
        </authorList>
    </citation>
    <scope>NUCLEOTIDE SEQUENCE</scope>
    <source>
        <strain evidence="1">DAOM 180753</strain>
    </source>
</reference>
<dbReference type="InterPro" id="IPR029032">
    <property type="entry name" value="AhpD-like"/>
</dbReference>
<accession>A0AAI9X8L7</accession>
<evidence type="ECO:0000313" key="2">
    <source>
        <dbReference type="Proteomes" id="UP001227192"/>
    </source>
</evidence>
<evidence type="ECO:0000313" key="1">
    <source>
        <dbReference type="EMBL" id="KAJ9487812.1"/>
    </source>
</evidence>
<sequence>MTNWNNDTFMSEWDKKYVSTNLKPGAALYNEDFFLGITSELTSTQPELSSYAYAIIAAACCAVGRADVVGRFFDDITATSDPEESEAIFLRLREAITIIFPYLGMPTCIPACYGMIGVIQRKGREYASTRVLRSKIITEEDVEKGAGLRARIYKGVGNSEIFGLMDRYFTDLFNTSTVVTWGYLIARANEEVFEPEQSHLVVASAIIALGATRQSRSHIKATLGMGNSVDCVKAVASVLTRIAEWAGRPIASLDVDELAQ</sequence>
<protein>
    <recommendedName>
        <fullName evidence="3">Carboxymuconolactone decarboxylase-like domain-containing protein</fullName>
    </recommendedName>
</protein>
<dbReference type="EMBL" id="LACB01000142">
    <property type="protein sequence ID" value="KAJ9487812.1"/>
    <property type="molecule type" value="Genomic_DNA"/>
</dbReference>
<comment type="caution">
    <text evidence="1">The sequence shown here is derived from an EMBL/GenBank/DDBJ whole genome shotgun (WGS) entry which is preliminary data.</text>
</comment>
<proteinExistence type="predicted"/>